<dbReference type="Proteomes" id="UP000078224">
    <property type="component" value="Unassembled WGS sequence"/>
</dbReference>
<dbReference type="PRINTS" id="PR00111">
    <property type="entry name" value="ABHYDROLASE"/>
</dbReference>
<reference evidence="2 3" key="1">
    <citation type="submission" date="2016-04" db="EMBL/GenBank/DDBJ databases">
        <title>ATOL: Assembling a taxonomically balanced genome-scale reconstruction of the evolutionary history of the Enterobacteriaceae.</title>
        <authorList>
            <person name="Plunkett G.III."/>
            <person name="Neeno-Eckwall E.C."/>
            <person name="Glasner J.D."/>
            <person name="Perna N.T."/>
        </authorList>
    </citation>
    <scope>NUCLEOTIDE SEQUENCE [LARGE SCALE GENOMIC DNA]</scope>
    <source>
        <strain evidence="2 3">ATCC 35613</strain>
    </source>
</reference>
<dbReference type="PATRIC" id="fig|1354272.4.peg.290"/>
<dbReference type="InterPro" id="IPR050471">
    <property type="entry name" value="AB_hydrolase"/>
</dbReference>
<dbReference type="AlphaFoldDB" id="A0A1B7K3L9"/>
<protein>
    <submittedName>
        <fullName evidence="2">Carboxylesterase</fullName>
        <ecNumber evidence="2">3.1.1.1</ecNumber>
    </submittedName>
</protein>
<accession>A0A1B7K3L9</accession>
<keyword evidence="3" id="KW-1185">Reference proteome</keyword>
<dbReference type="Gene3D" id="3.40.50.1820">
    <property type="entry name" value="alpha/beta hydrolase"/>
    <property type="match status" value="1"/>
</dbReference>
<dbReference type="GO" id="GO:0106435">
    <property type="term" value="F:carboxylesterase activity"/>
    <property type="evidence" value="ECO:0007669"/>
    <property type="project" value="UniProtKB-EC"/>
</dbReference>
<dbReference type="RefSeq" id="WP_068907199.1">
    <property type="nucleotide sequence ID" value="NZ_LXEW01000008.1"/>
</dbReference>
<dbReference type="InterPro" id="IPR029058">
    <property type="entry name" value="AB_hydrolase_fold"/>
</dbReference>
<evidence type="ECO:0000313" key="3">
    <source>
        <dbReference type="Proteomes" id="UP000078224"/>
    </source>
</evidence>
<dbReference type="PANTHER" id="PTHR43433:SF5">
    <property type="entry name" value="AB HYDROLASE-1 DOMAIN-CONTAINING PROTEIN"/>
    <property type="match status" value="1"/>
</dbReference>
<dbReference type="GO" id="GO:0046503">
    <property type="term" value="P:glycerolipid catabolic process"/>
    <property type="evidence" value="ECO:0007669"/>
    <property type="project" value="TreeGrafter"/>
</dbReference>
<evidence type="ECO:0000313" key="2">
    <source>
        <dbReference type="EMBL" id="OAT54735.1"/>
    </source>
</evidence>
<gene>
    <name evidence="2" type="ORF">M998_0279</name>
</gene>
<keyword evidence="2" id="KW-0378">Hydrolase</keyword>
<proteinExistence type="predicted"/>
<dbReference type="SUPFAM" id="SSF53474">
    <property type="entry name" value="alpha/beta-Hydrolases"/>
    <property type="match status" value="1"/>
</dbReference>
<comment type="caution">
    <text evidence="2">The sequence shown here is derived from an EMBL/GenBank/DDBJ whole genome shotgun (WGS) entry which is preliminary data.</text>
</comment>
<evidence type="ECO:0000259" key="1">
    <source>
        <dbReference type="Pfam" id="PF00561"/>
    </source>
</evidence>
<dbReference type="PANTHER" id="PTHR43433">
    <property type="entry name" value="HYDROLASE, ALPHA/BETA FOLD FAMILY PROTEIN"/>
    <property type="match status" value="1"/>
</dbReference>
<dbReference type="EC" id="3.1.1.1" evidence="2"/>
<dbReference type="GO" id="GO:0004806">
    <property type="term" value="F:triacylglycerol lipase activity"/>
    <property type="evidence" value="ECO:0007669"/>
    <property type="project" value="TreeGrafter"/>
</dbReference>
<feature type="domain" description="AB hydrolase-1" evidence="1">
    <location>
        <begin position="20"/>
        <end position="273"/>
    </location>
</feature>
<name>A0A1B7K3L9_9GAMM</name>
<organism evidence="2 3">
    <name type="scientific">Providencia heimbachae ATCC 35613</name>
    <dbReference type="NCBI Taxonomy" id="1354272"/>
    <lineage>
        <taxon>Bacteria</taxon>
        <taxon>Pseudomonadati</taxon>
        <taxon>Pseudomonadota</taxon>
        <taxon>Gammaproteobacteria</taxon>
        <taxon>Enterobacterales</taxon>
        <taxon>Morganellaceae</taxon>
        <taxon>Providencia</taxon>
    </lineage>
</organism>
<dbReference type="OrthoDB" id="9798888at2"/>
<dbReference type="Pfam" id="PF00561">
    <property type="entry name" value="Abhydrolase_1"/>
    <property type="match status" value="1"/>
</dbReference>
<dbReference type="InterPro" id="IPR000073">
    <property type="entry name" value="AB_hydrolase_1"/>
</dbReference>
<dbReference type="EMBL" id="LXEW01000008">
    <property type="protein sequence ID" value="OAT54735.1"/>
    <property type="molecule type" value="Genomic_DNA"/>
</dbReference>
<sequence length="296" mass="32237">MTNKPQITLFYDTFGIPENPAVVLIPGLGGHNISWAEDFCQQIANAGFYIIRVDNRDAGLSTHYDDYPTIDLAELAQKMQSGESISFPYTLFDMADDVINLLDKLSIEKAHIIGRSMGGMISQLIAAKYPEQVISLCPIMSSTGNPALPQSEPDVMQMLMSPGANPKDNLDGYLSGQLAFYRRISSTSCAFAEEYYRDYILKAFARNYSPEGTKRQIVAVGVTGDMRPYLKSITAPTLVIHGSVDPLFPLAAGQDIANNIPNAKIDVVDGMGHETPPALNADIANKIIIHLCSAMA</sequence>